<name>A0A1E5P0M6_9ACTN</name>
<sequence length="94" mass="10128">MRRARECQSKVAKDAMIMTATRAAMGMSETTGQKTMHSNQERADLRVDHRLADHGAAGAVMVTAATPKSGDRKSPSLPLTLVAPWPVPFLPLSL</sequence>
<organism evidence="1 2">
    <name type="scientific">Streptomyces subrutilus</name>
    <dbReference type="NCBI Taxonomy" id="36818"/>
    <lineage>
        <taxon>Bacteria</taxon>
        <taxon>Bacillati</taxon>
        <taxon>Actinomycetota</taxon>
        <taxon>Actinomycetes</taxon>
        <taxon>Kitasatosporales</taxon>
        <taxon>Streptomycetaceae</taxon>
        <taxon>Streptomyces</taxon>
    </lineage>
</organism>
<dbReference type="AlphaFoldDB" id="A0A1E5P0M6"/>
<evidence type="ECO:0000313" key="2">
    <source>
        <dbReference type="Proteomes" id="UP000095705"/>
    </source>
</evidence>
<accession>A0A1E5P0M6</accession>
<protein>
    <submittedName>
        <fullName evidence="1">Uncharacterized protein</fullName>
    </submittedName>
</protein>
<keyword evidence="2" id="KW-1185">Reference proteome</keyword>
<gene>
    <name evidence="1" type="ORF">BGK67_34340</name>
</gene>
<evidence type="ECO:0000313" key="1">
    <source>
        <dbReference type="EMBL" id="OEJ22590.1"/>
    </source>
</evidence>
<dbReference type="EMBL" id="MEHK01000002">
    <property type="protein sequence ID" value="OEJ22590.1"/>
    <property type="molecule type" value="Genomic_DNA"/>
</dbReference>
<reference evidence="1 2" key="1">
    <citation type="submission" date="2016-08" db="EMBL/GenBank/DDBJ databases">
        <title>The complete genome of Streptomyces subrutilus 10-1-1.</title>
        <authorList>
            <person name="Chen X."/>
        </authorList>
    </citation>
    <scope>NUCLEOTIDE SEQUENCE [LARGE SCALE GENOMIC DNA]</scope>
    <source>
        <strain evidence="1 2">10-1-1</strain>
    </source>
</reference>
<comment type="caution">
    <text evidence="1">The sequence shown here is derived from an EMBL/GenBank/DDBJ whole genome shotgun (WGS) entry which is preliminary data.</text>
</comment>
<proteinExistence type="predicted"/>
<dbReference type="Proteomes" id="UP000095705">
    <property type="component" value="Unassembled WGS sequence"/>
</dbReference>